<keyword evidence="2" id="KW-1185">Reference proteome</keyword>
<dbReference type="Proteomes" id="UP000018934">
    <property type="component" value="Chromosome"/>
</dbReference>
<name>A0ABM5PAV1_DEHRP</name>
<organism evidence="1 2">
    <name type="scientific">Dehalobacter restrictus (strain DSM 9455 / PER-K23)</name>
    <dbReference type="NCBI Taxonomy" id="871738"/>
    <lineage>
        <taxon>Bacteria</taxon>
        <taxon>Bacillati</taxon>
        <taxon>Bacillota</taxon>
        <taxon>Clostridia</taxon>
        <taxon>Eubacteriales</taxon>
        <taxon>Desulfitobacteriaceae</taxon>
        <taxon>Dehalobacter</taxon>
    </lineage>
</organism>
<proteinExistence type="predicted"/>
<dbReference type="EMBL" id="CP007033">
    <property type="protein sequence ID" value="AHF11404.1"/>
    <property type="molecule type" value="Genomic_DNA"/>
</dbReference>
<evidence type="ECO:0000313" key="1">
    <source>
        <dbReference type="EMBL" id="AHF11404.1"/>
    </source>
</evidence>
<protein>
    <submittedName>
        <fullName evidence="1">Uncharacterized protein</fullName>
    </submittedName>
</protein>
<gene>
    <name evidence="1" type="ORF">DEHRE_10275</name>
</gene>
<dbReference type="RefSeq" id="WP_282432024.1">
    <property type="nucleotide sequence ID" value="NZ_CP007033.1"/>
</dbReference>
<reference evidence="1 2" key="1">
    <citation type="journal article" date="2013" name="Stand. Genomic Sci.">
        <title>Complete genome sequence of Dehalobacter restrictus PER-K23(T.).</title>
        <authorList>
            <person name="Kruse T."/>
            <person name="Maillard J."/>
            <person name="Goodwin L."/>
            <person name="Woyke T."/>
            <person name="Teshima H."/>
            <person name="Bruce D."/>
            <person name="Detter C."/>
            <person name="Tapia R."/>
            <person name="Han C."/>
            <person name="Huntemann M."/>
            <person name="Wei C.L."/>
            <person name="Han J."/>
            <person name="Chen A."/>
            <person name="Kyrpides N."/>
            <person name="Szeto E."/>
            <person name="Markowitz V."/>
            <person name="Ivanova N."/>
            <person name="Pagani I."/>
            <person name="Pati A."/>
            <person name="Pitluck S."/>
            <person name="Nolan M."/>
            <person name="Holliger C."/>
            <person name="Smidt H."/>
        </authorList>
    </citation>
    <scope>NUCLEOTIDE SEQUENCE [LARGE SCALE GENOMIC DNA]</scope>
    <source>
        <strain evidence="2">DSM 9455</strain>
    </source>
</reference>
<accession>A0ABM5PAV1</accession>
<sequence>MSDMEMIFKMARERILSQFLNSDQEKDGVELALTIVMLFS</sequence>
<evidence type="ECO:0000313" key="2">
    <source>
        <dbReference type="Proteomes" id="UP000018934"/>
    </source>
</evidence>